<dbReference type="InterPro" id="IPR001753">
    <property type="entry name" value="Enoyl-CoA_hydra/iso"/>
</dbReference>
<evidence type="ECO:0000313" key="5">
    <source>
        <dbReference type="Proteomes" id="UP000769766"/>
    </source>
</evidence>
<dbReference type="SUPFAM" id="SSF52096">
    <property type="entry name" value="ClpP/crotonase"/>
    <property type="match status" value="1"/>
</dbReference>
<sequence>MSDQEIIVERKDPVAIVIFNREKQRNAHTMAMRRRIPELLEELEADPNVKVIVFRGAGDSSFMIGGDLAEIESNRNNPAFMQEVRSVVDASLLQLVNSAKPMIAMINGYCIGGGVIFALACDLRIASDRAYFCLPGNLSMALGELASEIIVRNVGFSWAKELILSGATYNAQQALNMGMVHRVVEAEELASYTLKYAQHMARRPALALECSKFVLNECLKPAEARDLERIAKMREAVYLSQDFREGVNAFLEKRQPQFTDR</sequence>
<dbReference type="PROSITE" id="PS00166">
    <property type="entry name" value="ENOYL_COA_HYDRATASE"/>
    <property type="match status" value="1"/>
</dbReference>
<evidence type="ECO:0000313" key="4">
    <source>
        <dbReference type="EMBL" id="MBI2875706.1"/>
    </source>
</evidence>
<dbReference type="Gene3D" id="3.90.226.10">
    <property type="entry name" value="2-enoyl-CoA Hydratase, Chain A, domain 1"/>
    <property type="match status" value="1"/>
</dbReference>
<reference evidence="4" key="1">
    <citation type="submission" date="2020-07" db="EMBL/GenBank/DDBJ databases">
        <title>Huge and variable diversity of episymbiotic CPR bacteria and DPANN archaea in groundwater ecosystems.</title>
        <authorList>
            <person name="He C.Y."/>
            <person name="Keren R."/>
            <person name="Whittaker M."/>
            <person name="Farag I.F."/>
            <person name="Doudna J."/>
            <person name="Cate J.H.D."/>
            <person name="Banfield J.F."/>
        </authorList>
    </citation>
    <scope>NUCLEOTIDE SEQUENCE</scope>
    <source>
        <strain evidence="4">NC_groundwater_672_Ag_B-0.1um_62_36</strain>
    </source>
</reference>
<proteinExistence type="inferred from homology"/>
<dbReference type="GO" id="GO:0016829">
    <property type="term" value="F:lyase activity"/>
    <property type="evidence" value="ECO:0007669"/>
    <property type="project" value="UniProtKB-KW"/>
</dbReference>
<evidence type="ECO:0000256" key="3">
    <source>
        <dbReference type="RuleBase" id="RU003707"/>
    </source>
</evidence>
<dbReference type="PANTHER" id="PTHR11941">
    <property type="entry name" value="ENOYL-COA HYDRATASE-RELATED"/>
    <property type="match status" value="1"/>
</dbReference>
<protein>
    <submittedName>
        <fullName evidence="4">Enoyl-CoA hydratase/isomerase family protein</fullName>
    </submittedName>
</protein>
<dbReference type="InterPro" id="IPR014748">
    <property type="entry name" value="Enoyl-CoA_hydra_C"/>
</dbReference>
<name>A0A932CML1_UNCTE</name>
<comment type="caution">
    <text evidence="4">The sequence shown here is derived from an EMBL/GenBank/DDBJ whole genome shotgun (WGS) entry which is preliminary data.</text>
</comment>
<evidence type="ECO:0000256" key="2">
    <source>
        <dbReference type="ARBA" id="ARBA00023239"/>
    </source>
</evidence>
<comment type="similarity">
    <text evidence="1 3">Belongs to the enoyl-CoA hydratase/isomerase family.</text>
</comment>
<dbReference type="Proteomes" id="UP000769766">
    <property type="component" value="Unassembled WGS sequence"/>
</dbReference>
<dbReference type="InterPro" id="IPR018376">
    <property type="entry name" value="Enoyl-CoA_hyd/isom_CS"/>
</dbReference>
<dbReference type="CDD" id="cd06558">
    <property type="entry name" value="crotonase-like"/>
    <property type="match status" value="1"/>
</dbReference>
<gene>
    <name evidence="4" type="ORF">HYY20_02360</name>
</gene>
<dbReference type="Pfam" id="PF00378">
    <property type="entry name" value="ECH_1"/>
    <property type="match status" value="1"/>
</dbReference>
<dbReference type="AlphaFoldDB" id="A0A932CML1"/>
<organism evidence="4 5">
    <name type="scientific">Tectimicrobiota bacterium</name>
    <dbReference type="NCBI Taxonomy" id="2528274"/>
    <lineage>
        <taxon>Bacteria</taxon>
        <taxon>Pseudomonadati</taxon>
        <taxon>Nitrospinota/Tectimicrobiota group</taxon>
        <taxon>Candidatus Tectimicrobiota</taxon>
    </lineage>
</organism>
<dbReference type="InterPro" id="IPR029045">
    <property type="entry name" value="ClpP/crotonase-like_dom_sf"/>
</dbReference>
<evidence type="ECO:0000256" key="1">
    <source>
        <dbReference type="ARBA" id="ARBA00005254"/>
    </source>
</evidence>
<dbReference type="EMBL" id="JACPRF010000068">
    <property type="protein sequence ID" value="MBI2875706.1"/>
    <property type="molecule type" value="Genomic_DNA"/>
</dbReference>
<keyword evidence="2" id="KW-0456">Lyase</keyword>
<dbReference type="Gene3D" id="1.10.12.10">
    <property type="entry name" value="Lyase 2-enoyl-coa Hydratase, Chain A, domain 2"/>
    <property type="match status" value="1"/>
</dbReference>
<dbReference type="PANTHER" id="PTHR11941:SF54">
    <property type="entry name" value="ENOYL-COA HYDRATASE, MITOCHONDRIAL"/>
    <property type="match status" value="1"/>
</dbReference>
<dbReference type="GO" id="GO:0006635">
    <property type="term" value="P:fatty acid beta-oxidation"/>
    <property type="evidence" value="ECO:0007669"/>
    <property type="project" value="TreeGrafter"/>
</dbReference>
<accession>A0A932CML1</accession>